<keyword evidence="4" id="KW-1185">Reference proteome</keyword>
<evidence type="ECO:0000313" key="3">
    <source>
        <dbReference type="EMBL" id="AJP05034.1"/>
    </source>
</evidence>
<dbReference type="GO" id="GO:0071513">
    <property type="term" value="C:phosphopantothenoylcysteine decarboxylase complex"/>
    <property type="evidence" value="ECO:0007669"/>
    <property type="project" value="TreeGrafter"/>
</dbReference>
<dbReference type="GO" id="GO:0004633">
    <property type="term" value="F:phosphopantothenoylcysteine decarboxylase activity"/>
    <property type="evidence" value="ECO:0007669"/>
    <property type="project" value="TreeGrafter"/>
</dbReference>
<dbReference type="EMBL" id="CP010849">
    <property type="protein sequence ID" value="AJP05034.1"/>
    <property type="molecule type" value="Genomic_DNA"/>
</dbReference>
<dbReference type="RefSeq" id="WP_044386380.1">
    <property type="nucleotide sequence ID" value="NZ_CP010849.1"/>
</dbReference>
<evidence type="ECO:0000259" key="2">
    <source>
        <dbReference type="Pfam" id="PF02441"/>
    </source>
</evidence>
<proteinExistence type="predicted"/>
<keyword evidence="1" id="KW-0812">Transmembrane</keyword>
<dbReference type="Proteomes" id="UP000032234">
    <property type="component" value="Chromosome"/>
</dbReference>
<dbReference type="GO" id="GO:0010181">
    <property type="term" value="F:FMN binding"/>
    <property type="evidence" value="ECO:0007669"/>
    <property type="project" value="TreeGrafter"/>
</dbReference>
<feature type="domain" description="Flavoprotein" evidence="2">
    <location>
        <begin position="17"/>
        <end position="153"/>
    </location>
</feature>
<keyword evidence="1" id="KW-1133">Transmembrane helix</keyword>
<dbReference type="InterPro" id="IPR003382">
    <property type="entry name" value="Flavoprotein"/>
</dbReference>
<dbReference type="Pfam" id="PF02441">
    <property type="entry name" value="Flavoprotein"/>
    <property type="match status" value="1"/>
</dbReference>
<reference evidence="3 4" key="1">
    <citation type="submission" date="2015-02" db="EMBL/GenBank/DDBJ databases">
        <title>Genome sequence of thermotolerant Streptomyces cyaneogriseus subsp. Noncyanogenus NMWT1, the producer of nematocidal antibiotics nemadectin.</title>
        <authorList>
            <person name="Wang H."/>
            <person name="Li C."/>
            <person name="Xiang W."/>
            <person name="Wang X."/>
        </authorList>
    </citation>
    <scope>NUCLEOTIDE SEQUENCE [LARGE SCALE GENOMIC DNA]</scope>
    <source>
        <strain evidence="3 4">NMWT 1</strain>
    </source>
</reference>
<dbReference type="KEGG" id="scw:TU94_29970"/>
<dbReference type="SUPFAM" id="SSF52507">
    <property type="entry name" value="Homo-oligomeric flavin-containing Cys decarboxylases, HFCD"/>
    <property type="match status" value="1"/>
</dbReference>
<dbReference type="GO" id="GO:0015937">
    <property type="term" value="P:coenzyme A biosynthetic process"/>
    <property type="evidence" value="ECO:0007669"/>
    <property type="project" value="TreeGrafter"/>
</dbReference>
<dbReference type="AlphaFoldDB" id="A0A0C5G9N0"/>
<dbReference type="InterPro" id="IPR036551">
    <property type="entry name" value="Flavin_trans-like"/>
</dbReference>
<feature type="transmembrane region" description="Helical" evidence="1">
    <location>
        <begin position="18"/>
        <end position="37"/>
    </location>
</feature>
<organism evidence="3 4">
    <name type="scientific">Streptomyces cyaneogriseus subsp. noncyanogenus</name>
    <dbReference type="NCBI Taxonomy" id="477245"/>
    <lineage>
        <taxon>Bacteria</taxon>
        <taxon>Bacillati</taxon>
        <taxon>Actinomycetota</taxon>
        <taxon>Actinomycetes</taxon>
        <taxon>Kitasatosporales</taxon>
        <taxon>Streptomycetaceae</taxon>
        <taxon>Streptomyces</taxon>
    </lineage>
</organism>
<dbReference type="PANTHER" id="PTHR14359">
    <property type="entry name" value="HOMO-OLIGOMERIC FLAVIN CONTAINING CYS DECARBOXYLASE FAMILY"/>
    <property type="match status" value="1"/>
</dbReference>
<sequence length="207" mass="21999">MPDDLDEPDRSPFSFRRLLLVGTGALGVCSLPGWVGWLRENHAYVETKVALTRQATEFVSPAALTAIGGRPLVHDVWPAEPRVTALHVELCEWADAVAVFPATFHFVSRFALGLADTPVMLALQCSTAPIGLAPALPPGGFRSHAMRSHLAALRERPNVVVADPAPGRSVTTGDVGRNAAAPLPTLLELVEKRHAELAAGREAGEPA</sequence>
<dbReference type="PANTHER" id="PTHR14359:SF6">
    <property type="entry name" value="PHOSPHOPANTOTHENOYLCYSTEINE DECARBOXYLASE"/>
    <property type="match status" value="1"/>
</dbReference>
<keyword evidence="1" id="KW-0472">Membrane</keyword>
<gene>
    <name evidence="3" type="ORF">TU94_29970</name>
</gene>
<dbReference type="STRING" id="477245.TU94_29970"/>
<dbReference type="OrthoDB" id="4578483at2"/>
<dbReference type="PATRIC" id="fig|477245.3.peg.6381"/>
<name>A0A0C5G9N0_9ACTN</name>
<dbReference type="Gene3D" id="3.40.50.1950">
    <property type="entry name" value="Flavin prenyltransferase-like"/>
    <property type="match status" value="1"/>
</dbReference>
<evidence type="ECO:0000256" key="1">
    <source>
        <dbReference type="SAM" id="Phobius"/>
    </source>
</evidence>
<evidence type="ECO:0000313" key="4">
    <source>
        <dbReference type="Proteomes" id="UP000032234"/>
    </source>
</evidence>
<dbReference type="HOGENOM" id="CLU_033319_2_1_11"/>
<protein>
    <recommendedName>
        <fullName evidence="2">Flavoprotein domain-containing protein</fullName>
    </recommendedName>
</protein>
<accession>A0A0C5G9N0</accession>